<dbReference type="InterPro" id="IPR006683">
    <property type="entry name" value="Thioestr_dom"/>
</dbReference>
<name>A0ABR4M8B3_9EURO</name>
<gene>
    <name evidence="2" type="ORF">BJX67DRAFT_20829</name>
</gene>
<comment type="caution">
    <text evidence="2">The sequence shown here is derived from an EMBL/GenBank/DDBJ whole genome shotgun (WGS) entry which is preliminary data.</text>
</comment>
<evidence type="ECO:0000313" key="3">
    <source>
        <dbReference type="Proteomes" id="UP001610432"/>
    </source>
</evidence>
<dbReference type="PANTHER" id="PTHR47260:SF3">
    <property type="entry name" value="THIOESTERASE FAMILY PROTEIN (AFU_ORTHOLOGUE AFUA_7G03960)"/>
    <property type="match status" value="1"/>
</dbReference>
<evidence type="ECO:0000313" key="2">
    <source>
        <dbReference type="EMBL" id="KAL2872841.1"/>
    </source>
</evidence>
<dbReference type="Pfam" id="PF03061">
    <property type="entry name" value="4HBT"/>
    <property type="match status" value="1"/>
</dbReference>
<dbReference type="Gene3D" id="3.10.129.10">
    <property type="entry name" value="Hotdog Thioesterase"/>
    <property type="match status" value="1"/>
</dbReference>
<keyword evidence="3" id="KW-1185">Reference proteome</keyword>
<evidence type="ECO:0000259" key="1">
    <source>
        <dbReference type="Pfam" id="PF03061"/>
    </source>
</evidence>
<proteinExistence type="predicted"/>
<dbReference type="RefSeq" id="XP_070891819.1">
    <property type="nucleotide sequence ID" value="XM_071025535.1"/>
</dbReference>
<feature type="domain" description="Thioesterase" evidence="1">
    <location>
        <begin position="85"/>
        <end position="165"/>
    </location>
</feature>
<dbReference type="Proteomes" id="UP001610432">
    <property type="component" value="Unassembled WGS sequence"/>
</dbReference>
<protein>
    <submittedName>
        <fullName evidence="2">HotDog domain-containing protein</fullName>
    </submittedName>
</protein>
<sequence length="179" mass="19039">MAPPTSKIQDDIAFFSTTTLGAPLLSDPSYSTRPDTNPPFIDPLLVTIARTPDAIRRCLYVYRSTPEPEGHLLVHVGPGVCGQTGVAHGGFLATVMDEVCGAIVPCTGLDGGIGMFTVALNMAYKRPVAVPESGAVIAATVKVKRVEGRKIFFEAVIRNEAGEVCTTAETLFIRKKSAF</sequence>
<organism evidence="2 3">
    <name type="scientific">Aspergillus lucknowensis</name>
    <dbReference type="NCBI Taxonomy" id="176173"/>
    <lineage>
        <taxon>Eukaryota</taxon>
        <taxon>Fungi</taxon>
        <taxon>Dikarya</taxon>
        <taxon>Ascomycota</taxon>
        <taxon>Pezizomycotina</taxon>
        <taxon>Eurotiomycetes</taxon>
        <taxon>Eurotiomycetidae</taxon>
        <taxon>Eurotiales</taxon>
        <taxon>Aspergillaceae</taxon>
        <taxon>Aspergillus</taxon>
        <taxon>Aspergillus subgen. Nidulantes</taxon>
    </lineage>
</organism>
<dbReference type="PANTHER" id="PTHR47260">
    <property type="entry name" value="UPF0644 PROTEIN PB2B4.06"/>
    <property type="match status" value="1"/>
</dbReference>
<dbReference type="EMBL" id="JBFXLQ010000001">
    <property type="protein sequence ID" value="KAL2872841.1"/>
    <property type="molecule type" value="Genomic_DNA"/>
</dbReference>
<dbReference type="GeneID" id="98140607"/>
<dbReference type="SUPFAM" id="SSF54637">
    <property type="entry name" value="Thioesterase/thiol ester dehydrase-isomerase"/>
    <property type="match status" value="1"/>
</dbReference>
<dbReference type="InterPro" id="IPR052061">
    <property type="entry name" value="PTE-AB_protein"/>
</dbReference>
<dbReference type="CDD" id="cd03443">
    <property type="entry name" value="PaaI_thioesterase"/>
    <property type="match status" value="1"/>
</dbReference>
<reference evidence="2 3" key="1">
    <citation type="submission" date="2024-07" db="EMBL/GenBank/DDBJ databases">
        <title>Section-level genome sequencing and comparative genomics of Aspergillus sections Usti and Cavernicolus.</title>
        <authorList>
            <consortium name="Lawrence Berkeley National Laboratory"/>
            <person name="Nybo J.L."/>
            <person name="Vesth T.C."/>
            <person name="Theobald S."/>
            <person name="Frisvad J.C."/>
            <person name="Larsen T.O."/>
            <person name="Kjaerboelling I."/>
            <person name="Rothschild-Mancinelli K."/>
            <person name="Lyhne E.K."/>
            <person name="Kogle M.E."/>
            <person name="Barry K."/>
            <person name="Clum A."/>
            <person name="Na H."/>
            <person name="Ledsgaard L."/>
            <person name="Lin J."/>
            <person name="Lipzen A."/>
            <person name="Kuo A."/>
            <person name="Riley R."/>
            <person name="Mondo S."/>
            <person name="Labutti K."/>
            <person name="Haridas S."/>
            <person name="Pangalinan J."/>
            <person name="Salamov A.A."/>
            <person name="Simmons B.A."/>
            <person name="Magnuson J.K."/>
            <person name="Chen J."/>
            <person name="Drula E."/>
            <person name="Henrissat B."/>
            <person name="Wiebenga A."/>
            <person name="Lubbers R.J."/>
            <person name="Gomes A.C."/>
            <person name="Macurrencykelacurrency M.R."/>
            <person name="Stajich J."/>
            <person name="Grigoriev I.V."/>
            <person name="Mortensen U.H."/>
            <person name="De Vries R.P."/>
            <person name="Baker S.E."/>
            <person name="Andersen M.R."/>
        </authorList>
    </citation>
    <scope>NUCLEOTIDE SEQUENCE [LARGE SCALE GENOMIC DNA]</scope>
    <source>
        <strain evidence="2 3">CBS 449.75</strain>
    </source>
</reference>
<accession>A0ABR4M8B3</accession>
<dbReference type="InterPro" id="IPR029069">
    <property type="entry name" value="HotDog_dom_sf"/>
</dbReference>